<evidence type="ECO:0008006" key="5">
    <source>
        <dbReference type="Google" id="ProtNLM"/>
    </source>
</evidence>
<feature type="transmembrane region" description="Helical" evidence="2">
    <location>
        <begin position="434"/>
        <end position="455"/>
    </location>
</feature>
<dbReference type="EMBL" id="PQFF01000130">
    <property type="protein sequence ID" value="RHZ80032.1"/>
    <property type="molecule type" value="Genomic_DNA"/>
</dbReference>
<keyword evidence="2" id="KW-1133">Transmembrane helix</keyword>
<feature type="compositionally biased region" description="Low complexity" evidence="1">
    <location>
        <begin position="243"/>
        <end position="262"/>
    </location>
</feature>
<feature type="compositionally biased region" description="Acidic residues" evidence="1">
    <location>
        <begin position="232"/>
        <end position="242"/>
    </location>
</feature>
<reference evidence="3 4" key="1">
    <citation type="submission" date="2018-08" db="EMBL/GenBank/DDBJ databases">
        <title>Genome and evolution of the arbuscular mycorrhizal fungus Diversispora epigaea (formerly Glomus versiforme) and its bacterial endosymbionts.</title>
        <authorList>
            <person name="Sun X."/>
            <person name="Fei Z."/>
            <person name="Harrison M."/>
        </authorList>
    </citation>
    <scope>NUCLEOTIDE SEQUENCE [LARGE SCALE GENOMIC DNA]</scope>
    <source>
        <strain evidence="3 4">IT104</strain>
    </source>
</reference>
<evidence type="ECO:0000256" key="1">
    <source>
        <dbReference type="SAM" id="MobiDB-lite"/>
    </source>
</evidence>
<feature type="compositionally biased region" description="Polar residues" evidence="1">
    <location>
        <begin position="270"/>
        <end position="282"/>
    </location>
</feature>
<accession>A0A397IZI4</accession>
<dbReference type="PANTHER" id="PTHR33223:SF6">
    <property type="entry name" value="CCHC-TYPE DOMAIN-CONTAINING PROTEIN"/>
    <property type="match status" value="1"/>
</dbReference>
<keyword evidence="4" id="KW-1185">Reference proteome</keyword>
<feature type="region of interest" description="Disordered" evidence="1">
    <location>
        <begin position="86"/>
        <end position="108"/>
    </location>
</feature>
<proteinExistence type="predicted"/>
<dbReference type="PANTHER" id="PTHR33223">
    <property type="entry name" value="CCHC-TYPE DOMAIN-CONTAINING PROTEIN"/>
    <property type="match status" value="1"/>
</dbReference>
<dbReference type="Proteomes" id="UP000266861">
    <property type="component" value="Unassembled WGS sequence"/>
</dbReference>
<evidence type="ECO:0000256" key="2">
    <source>
        <dbReference type="SAM" id="Phobius"/>
    </source>
</evidence>
<organism evidence="3 4">
    <name type="scientific">Diversispora epigaea</name>
    <dbReference type="NCBI Taxonomy" id="1348612"/>
    <lineage>
        <taxon>Eukaryota</taxon>
        <taxon>Fungi</taxon>
        <taxon>Fungi incertae sedis</taxon>
        <taxon>Mucoromycota</taxon>
        <taxon>Glomeromycotina</taxon>
        <taxon>Glomeromycetes</taxon>
        <taxon>Diversisporales</taxon>
        <taxon>Diversisporaceae</taxon>
        <taxon>Diversispora</taxon>
    </lineage>
</organism>
<evidence type="ECO:0000313" key="4">
    <source>
        <dbReference type="Proteomes" id="UP000266861"/>
    </source>
</evidence>
<evidence type="ECO:0000313" key="3">
    <source>
        <dbReference type="EMBL" id="RHZ80032.1"/>
    </source>
</evidence>
<feature type="region of interest" description="Disordered" evidence="1">
    <location>
        <begin position="227"/>
        <end position="290"/>
    </location>
</feature>
<protein>
    <recommendedName>
        <fullName evidence="5">Retrotransposon gag domain-containing protein</fullName>
    </recommendedName>
</protein>
<keyword evidence="2" id="KW-0472">Membrane</keyword>
<feature type="compositionally biased region" description="Low complexity" evidence="1">
    <location>
        <begin position="150"/>
        <end position="161"/>
    </location>
</feature>
<gene>
    <name evidence="3" type="ORF">Glove_139g65</name>
</gene>
<dbReference type="AlphaFoldDB" id="A0A397IZI4"/>
<keyword evidence="2" id="KW-0812">Transmembrane</keyword>
<name>A0A397IZI4_9GLOM</name>
<feature type="region of interest" description="Disordered" evidence="1">
    <location>
        <begin position="146"/>
        <end position="212"/>
    </location>
</feature>
<feature type="compositionally biased region" description="Polar residues" evidence="1">
    <location>
        <begin position="91"/>
        <end position="103"/>
    </location>
</feature>
<sequence length="457" mass="53112">MTSLSQIEELNRTITEVAALYQQKIRDIVNQTPDNQDPVWKLSDLEELRRIHEQLKLLFQIRDNCVKIIQDLEQLQNMDQRNRINRESQHQRSYSQPEVQRPTSPRIRSRYSVYQQTSNRPSLNLSLPQYTTPLTVRSGNLLPVESVSSRTRTPPTPTFFNRPEERSPSPLENIRQFQRDYLTGIDPYNPDEETTYQYQPIAGSSRPNPNQNLIDFGEQIIVNYSQHNSQEEQQEEQEEEQDNQNNNPLLQYYNPNINNNTQEPEEDNPSGGSSSEHTNNSDIQEESEEEMAFVVKPPKFSGVHNEDPKEWLEDFVMACHANNWNEDRTKNAFGAYLRKGAREWYLEWYEANDGADWPTTRDAFSAKYCNDAFKEQWLDELRGLKQRKGESTMEYGGAACVMYGCCGEGAFLFFFCRDPSDTSLPFPERNFLAIGWVVCLFADPSATFSLFVLVFNK</sequence>
<comment type="caution">
    <text evidence="3">The sequence shown here is derived from an EMBL/GenBank/DDBJ whole genome shotgun (WGS) entry which is preliminary data.</text>
</comment>